<evidence type="ECO:0000256" key="3">
    <source>
        <dbReference type="ARBA" id="ARBA00022174"/>
    </source>
</evidence>
<evidence type="ECO:0000256" key="1">
    <source>
        <dbReference type="ARBA" id="ARBA00004430"/>
    </source>
</evidence>
<dbReference type="PANTHER" id="PTHR31078:SF1">
    <property type="entry name" value="CILIA- AND FLAGELLA-ASSOCIATED PROTEIN 300"/>
    <property type="match status" value="1"/>
</dbReference>
<organism evidence="7 8">
    <name type="scientific">Achlya hypogyna</name>
    <name type="common">Oomycete</name>
    <name type="synonym">Protoachlya hypogyna</name>
    <dbReference type="NCBI Taxonomy" id="1202772"/>
    <lineage>
        <taxon>Eukaryota</taxon>
        <taxon>Sar</taxon>
        <taxon>Stramenopiles</taxon>
        <taxon>Oomycota</taxon>
        <taxon>Saprolegniomycetes</taxon>
        <taxon>Saprolegniales</taxon>
        <taxon>Achlyaceae</taxon>
        <taxon>Achlya</taxon>
    </lineage>
</organism>
<gene>
    <name evidence="7" type="ORF">ACHHYP_03180</name>
</gene>
<dbReference type="AlphaFoldDB" id="A0A1V9Z4A1"/>
<evidence type="ECO:0000256" key="5">
    <source>
        <dbReference type="ARBA" id="ARBA00023212"/>
    </source>
</evidence>
<protein>
    <recommendedName>
        <fullName evidence="3">Cilia- and flagella-associated protein 300</fullName>
    </recommendedName>
</protein>
<keyword evidence="4" id="KW-0963">Cytoplasm</keyword>
<name>A0A1V9Z4A1_ACHHY</name>
<proteinExistence type="inferred from homology"/>
<evidence type="ECO:0000313" key="7">
    <source>
        <dbReference type="EMBL" id="OQR92816.1"/>
    </source>
</evidence>
<sequence>MEPNNDASYTFEYLPANLPQWEEAEVKLKLMQWNLDEHGAVRRFRLSCKFDVADEAAFLRCFFESPNVRAHVPLPPTAPTSLDRLVFERLRTNVTSMSFFDKLENEPDLVSNGGYLRKCIDEVYDHCTVSDTVREMLVNPDSDHADVFSKADQAELIFQIFKRLATGGAMCQSDETLAPYLDTTKRIYKALAAVRKAPHGLEVYSYVYLVTAPNKSTNAGLFPKTSPFNACFVAVDPKKQAVQCWYAPYVPFW</sequence>
<dbReference type="EMBL" id="JNBR01000441">
    <property type="protein sequence ID" value="OQR92816.1"/>
    <property type="molecule type" value="Genomic_DNA"/>
</dbReference>
<comment type="caution">
    <text evidence="7">The sequence shown here is derived from an EMBL/GenBank/DDBJ whole genome shotgun (WGS) entry which is preliminary data.</text>
</comment>
<comment type="subcellular location">
    <subcellularLocation>
        <location evidence="1">Cytoplasm</location>
        <location evidence="1">Cytoskeleton</location>
        <location evidence="1">Cilium axoneme</location>
    </subcellularLocation>
</comment>
<evidence type="ECO:0000256" key="4">
    <source>
        <dbReference type="ARBA" id="ARBA00022490"/>
    </source>
</evidence>
<keyword evidence="5" id="KW-0206">Cytoskeleton</keyword>
<dbReference type="Pfam" id="PF14926">
    <property type="entry name" value="CFAP300"/>
    <property type="match status" value="1"/>
</dbReference>
<dbReference type="STRING" id="1202772.A0A1V9Z4A1"/>
<comment type="similarity">
    <text evidence="2">Belongs to the CFAP300 family.</text>
</comment>
<dbReference type="InterPro" id="IPR029416">
    <property type="entry name" value="CFAP300"/>
</dbReference>
<dbReference type="Proteomes" id="UP000243579">
    <property type="component" value="Unassembled WGS sequence"/>
</dbReference>
<dbReference type="GO" id="GO:0005930">
    <property type="term" value="C:axoneme"/>
    <property type="evidence" value="ECO:0007669"/>
    <property type="project" value="UniProtKB-SubCell"/>
</dbReference>
<keyword evidence="6" id="KW-0966">Cell projection</keyword>
<dbReference type="PANTHER" id="PTHR31078">
    <property type="entry name" value="CILIA- AND FLAGELLA-ASSOCIATED PROTEIN 300"/>
    <property type="match status" value="1"/>
</dbReference>
<dbReference type="OrthoDB" id="10259249at2759"/>
<evidence type="ECO:0000256" key="6">
    <source>
        <dbReference type="ARBA" id="ARBA00023273"/>
    </source>
</evidence>
<evidence type="ECO:0000256" key="2">
    <source>
        <dbReference type="ARBA" id="ARBA00009205"/>
    </source>
</evidence>
<reference evidence="7 8" key="1">
    <citation type="journal article" date="2014" name="Genome Biol. Evol.">
        <title>The secreted proteins of Achlya hypogyna and Thraustotheca clavata identify the ancestral oomycete secretome and reveal gene acquisitions by horizontal gene transfer.</title>
        <authorList>
            <person name="Misner I."/>
            <person name="Blouin N."/>
            <person name="Leonard G."/>
            <person name="Richards T.A."/>
            <person name="Lane C.E."/>
        </authorList>
    </citation>
    <scope>NUCLEOTIDE SEQUENCE [LARGE SCALE GENOMIC DNA]</scope>
    <source>
        <strain evidence="7 8">ATCC 48635</strain>
    </source>
</reference>
<keyword evidence="8" id="KW-1185">Reference proteome</keyword>
<evidence type="ECO:0000313" key="8">
    <source>
        <dbReference type="Proteomes" id="UP000243579"/>
    </source>
</evidence>
<accession>A0A1V9Z4A1</accession>